<name>A0AAI9U409_9PEZI</name>
<dbReference type="EMBL" id="MLGG01000057">
    <property type="protein sequence ID" value="KAK1450129.1"/>
    <property type="molecule type" value="Genomic_DNA"/>
</dbReference>
<evidence type="ECO:0000313" key="2">
    <source>
        <dbReference type="Proteomes" id="UP001239795"/>
    </source>
</evidence>
<reference evidence="1 2" key="1">
    <citation type="submission" date="2016-10" db="EMBL/GenBank/DDBJ databases">
        <title>The genome sequence of Colletotrichum fioriniae PJ7.</title>
        <authorList>
            <person name="Baroncelli R."/>
        </authorList>
    </citation>
    <scope>NUCLEOTIDE SEQUENCE [LARGE SCALE GENOMIC DNA]</scope>
    <source>
        <strain evidence="1">Col 31</strain>
    </source>
</reference>
<proteinExistence type="predicted"/>
<protein>
    <submittedName>
        <fullName evidence="1">Uncharacterized protein</fullName>
    </submittedName>
</protein>
<sequence>MPSNMGMASLLELEYDSAVSPGVRAVDDPAKSPIARYQSTGLHLSSGIIACHTTMKERIMNDESLLDQLPERNPVSPSIYR</sequence>
<comment type="caution">
    <text evidence="1">The sequence shown here is derived from an EMBL/GenBank/DDBJ whole genome shotgun (WGS) entry which is preliminary data.</text>
</comment>
<gene>
    <name evidence="1" type="ORF">CMEL01_07465</name>
</gene>
<organism evidence="1 2">
    <name type="scientific">Colletotrichum melonis</name>
    <dbReference type="NCBI Taxonomy" id="1209925"/>
    <lineage>
        <taxon>Eukaryota</taxon>
        <taxon>Fungi</taxon>
        <taxon>Dikarya</taxon>
        <taxon>Ascomycota</taxon>
        <taxon>Pezizomycotina</taxon>
        <taxon>Sordariomycetes</taxon>
        <taxon>Hypocreomycetidae</taxon>
        <taxon>Glomerellales</taxon>
        <taxon>Glomerellaceae</taxon>
        <taxon>Colletotrichum</taxon>
        <taxon>Colletotrichum acutatum species complex</taxon>
    </lineage>
</organism>
<evidence type="ECO:0000313" key="1">
    <source>
        <dbReference type="EMBL" id="KAK1450129.1"/>
    </source>
</evidence>
<keyword evidence="2" id="KW-1185">Reference proteome</keyword>
<dbReference type="Proteomes" id="UP001239795">
    <property type="component" value="Unassembled WGS sequence"/>
</dbReference>
<accession>A0AAI9U409</accession>
<dbReference type="AlphaFoldDB" id="A0AAI9U409"/>